<dbReference type="PROSITE" id="PS50880">
    <property type="entry name" value="TOPRIM"/>
    <property type="match status" value="1"/>
</dbReference>
<dbReference type="Pfam" id="PF01751">
    <property type="entry name" value="Toprim"/>
    <property type="match status" value="1"/>
</dbReference>
<dbReference type="PANTHER" id="PTHR39156">
    <property type="entry name" value="RIBONUCLEASE M5"/>
    <property type="match status" value="1"/>
</dbReference>
<dbReference type="SUPFAM" id="SSF110455">
    <property type="entry name" value="Toprim domain"/>
    <property type="match status" value="1"/>
</dbReference>
<dbReference type="EMBL" id="FQXV01000001">
    <property type="protein sequence ID" value="SHH53753.1"/>
    <property type="molecule type" value="Genomic_DNA"/>
</dbReference>
<dbReference type="InterPro" id="IPR025156">
    <property type="entry name" value="RNase_M5_C"/>
</dbReference>
<keyword evidence="3" id="KW-1185">Reference proteome</keyword>
<gene>
    <name evidence="2" type="ORF">SAMN02745823_00216</name>
</gene>
<sequence>MMKVREIIVVEGRYDKNTVSQAVDGTIIETSGYGIFSDTEKMNLLRKLAEKRGLIILTDSDSAGFLIRGHLKGQLNGLNVKHAYIPDVYGREKRKRTASKEGKLGVEGMRRDVIIGALLRAGATVDNGESPEKSPSITKTDLYFAGLSGTDGSAERRLALLKKLDLPEHLSAGGLLDVLNALYTKEEFLMFAAELQHNH</sequence>
<reference evidence="2 3" key="1">
    <citation type="submission" date="2016-11" db="EMBL/GenBank/DDBJ databases">
        <authorList>
            <person name="Jaros S."/>
            <person name="Januszkiewicz K."/>
            <person name="Wedrychowicz H."/>
        </authorList>
    </citation>
    <scope>NUCLEOTIDE SEQUENCE [LARGE SCALE GENOMIC DNA]</scope>
    <source>
        <strain evidence="2 3">DSM 10068</strain>
    </source>
</reference>
<accession>A0A1M5TTM3</accession>
<evidence type="ECO:0000259" key="1">
    <source>
        <dbReference type="PROSITE" id="PS50880"/>
    </source>
</evidence>
<dbReference type="InterPro" id="IPR006171">
    <property type="entry name" value="TOPRIM_dom"/>
</dbReference>
<dbReference type="SMART" id="SM00493">
    <property type="entry name" value="TOPRIM"/>
    <property type="match status" value="1"/>
</dbReference>
<proteinExistence type="predicted"/>
<dbReference type="Gene3D" id="3.40.1360.10">
    <property type="match status" value="1"/>
</dbReference>
<organism evidence="2 3">
    <name type="scientific">Sporobacter termitidis DSM 10068</name>
    <dbReference type="NCBI Taxonomy" id="1123282"/>
    <lineage>
        <taxon>Bacteria</taxon>
        <taxon>Bacillati</taxon>
        <taxon>Bacillota</taxon>
        <taxon>Clostridia</taxon>
        <taxon>Eubacteriales</taxon>
        <taxon>Oscillospiraceae</taxon>
        <taxon>Sporobacter</taxon>
    </lineage>
</organism>
<feature type="domain" description="Toprim" evidence="1">
    <location>
        <begin position="5"/>
        <end position="90"/>
    </location>
</feature>
<dbReference type="AlphaFoldDB" id="A0A1M5TTM3"/>
<dbReference type="Proteomes" id="UP000183995">
    <property type="component" value="Unassembled WGS sequence"/>
</dbReference>
<dbReference type="GO" id="GO:0043822">
    <property type="term" value="F:ribonuclease M5 activity"/>
    <property type="evidence" value="ECO:0007669"/>
    <property type="project" value="TreeGrafter"/>
</dbReference>
<evidence type="ECO:0000313" key="2">
    <source>
        <dbReference type="EMBL" id="SHH53753.1"/>
    </source>
</evidence>
<dbReference type="STRING" id="1123282.SAMN02745823_00216"/>
<dbReference type="RefSeq" id="WP_073075790.1">
    <property type="nucleotide sequence ID" value="NZ_FQXV01000001.1"/>
</dbReference>
<dbReference type="PANTHER" id="PTHR39156:SF1">
    <property type="entry name" value="RIBONUCLEASE M5"/>
    <property type="match status" value="1"/>
</dbReference>
<dbReference type="GO" id="GO:0006364">
    <property type="term" value="P:rRNA processing"/>
    <property type="evidence" value="ECO:0007669"/>
    <property type="project" value="TreeGrafter"/>
</dbReference>
<evidence type="ECO:0000313" key="3">
    <source>
        <dbReference type="Proteomes" id="UP000183995"/>
    </source>
</evidence>
<name>A0A1M5TTM3_9FIRM</name>
<dbReference type="OrthoDB" id="9791329at2"/>
<dbReference type="Pfam" id="PF13331">
    <property type="entry name" value="DUF4093"/>
    <property type="match status" value="1"/>
</dbReference>
<protein>
    <submittedName>
        <fullName evidence="2">Ribonuclease M5</fullName>
    </submittedName>
</protein>